<keyword evidence="10" id="KW-1185">Reference proteome</keyword>
<keyword evidence="9" id="KW-0282">Flagellum</keyword>
<dbReference type="InterPro" id="IPR000527">
    <property type="entry name" value="Flag_Lring"/>
</dbReference>
<keyword evidence="6 7" id="KW-0998">Cell outer membrane</keyword>
<keyword evidence="5 7" id="KW-0975">Bacterial flagellum</keyword>
<evidence type="ECO:0000256" key="8">
    <source>
        <dbReference type="SAM" id="MobiDB-lite"/>
    </source>
</evidence>
<comment type="caution">
    <text evidence="9">The sequence shown here is derived from an EMBL/GenBank/DDBJ whole genome shotgun (WGS) entry which is preliminary data.</text>
</comment>
<proteinExistence type="inferred from homology"/>
<accession>A0A5A9YXL7</accession>
<dbReference type="HAMAP" id="MF_00415">
    <property type="entry name" value="FlgH"/>
    <property type="match status" value="1"/>
</dbReference>
<dbReference type="RefSeq" id="WP_111364875.1">
    <property type="nucleotide sequence ID" value="NZ_VINQ01000029.1"/>
</dbReference>
<name>A0A5A9YXL7_9RHOB</name>
<dbReference type="PRINTS" id="PR01008">
    <property type="entry name" value="FLGLRINGFLGH"/>
</dbReference>
<keyword evidence="7" id="KW-0449">Lipoprotein</keyword>
<comment type="similarity">
    <text evidence="2 7">Belongs to the FlgH family.</text>
</comment>
<comment type="subunit">
    <text evidence="7">The basal body constitutes a major portion of the flagellar organelle and consists of four rings (L,P,S, and M) mounted on a central rod.</text>
</comment>
<gene>
    <name evidence="7" type="primary">flgH</name>
    <name evidence="9" type="ORF">FLO80_20685</name>
</gene>
<evidence type="ECO:0000313" key="9">
    <source>
        <dbReference type="EMBL" id="KAA0909644.1"/>
    </source>
</evidence>
<evidence type="ECO:0000256" key="1">
    <source>
        <dbReference type="ARBA" id="ARBA00002591"/>
    </source>
</evidence>
<dbReference type="GO" id="GO:0009279">
    <property type="term" value="C:cell outer membrane"/>
    <property type="evidence" value="ECO:0007669"/>
    <property type="project" value="UniProtKB-SubCell"/>
</dbReference>
<dbReference type="GO" id="GO:0071973">
    <property type="term" value="P:bacterial-type flagellum-dependent cell motility"/>
    <property type="evidence" value="ECO:0007669"/>
    <property type="project" value="InterPro"/>
</dbReference>
<reference evidence="9 10" key="1">
    <citation type="submission" date="2019-07" db="EMBL/GenBank/DDBJ databases">
        <title>Aquicoccus porphyridii gen. nov., sp. nov., isolated from a small marine red alga, Porphyridium marinum.</title>
        <authorList>
            <person name="Liu L."/>
        </authorList>
    </citation>
    <scope>NUCLEOTIDE SEQUENCE [LARGE SCALE GENOMIC DNA]</scope>
    <source>
        <strain evidence="9 10">L1 8-17</strain>
    </source>
</reference>
<comment type="subcellular location">
    <subcellularLocation>
        <location evidence="7">Cell outer membrane</location>
        <topology evidence="7">Lipid-anchor</topology>
    </subcellularLocation>
    <subcellularLocation>
        <location evidence="7">Bacterial flagellum basal body</location>
    </subcellularLocation>
</comment>
<keyword evidence="9" id="KW-0969">Cilium</keyword>
<dbReference type="Pfam" id="PF02107">
    <property type="entry name" value="FlgH"/>
    <property type="match status" value="1"/>
</dbReference>
<sequence>MKPQTPCRLILGRAPKTAAAFGLAIALAGCGRGDHLGKAPDFSETRELGNPEHVAMLFPGLPMHAERSTATTESSLWRAGQRSLLGDRRAAKRGDILTVVIEIDEKAEISNKSSRARSGSESLSLPGLFGLPQRVDRKLPDGASMDDAVSINSTSRSDGDGSVRRNEKLTLRVAATVTEILPNGVLAISGSQEVRVNYELRELLVSGFVRPEDISRRNEITYDKIASARVSYGGRGQISDMQQPRYGQQMLDIVLPF</sequence>
<keyword evidence="9" id="KW-0966">Cell projection</keyword>
<evidence type="ECO:0000256" key="3">
    <source>
        <dbReference type="ARBA" id="ARBA00022729"/>
    </source>
</evidence>
<dbReference type="PANTHER" id="PTHR34933:SF1">
    <property type="entry name" value="FLAGELLAR L-RING PROTEIN"/>
    <property type="match status" value="1"/>
</dbReference>
<dbReference type="EMBL" id="VINQ01000029">
    <property type="protein sequence ID" value="KAA0909644.1"/>
    <property type="molecule type" value="Genomic_DNA"/>
</dbReference>
<evidence type="ECO:0000256" key="6">
    <source>
        <dbReference type="ARBA" id="ARBA00023237"/>
    </source>
</evidence>
<comment type="function">
    <text evidence="1 7">Assembles around the rod to form the L-ring and probably protects the motor/basal body from shearing forces during rotation.</text>
</comment>
<keyword evidence="4 7" id="KW-0472">Membrane</keyword>
<feature type="region of interest" description="Disordered" evidence="8">
    <location>
        <begin position="139"/>
        <end position="163"/>
    </location>
</feature>
<protein>
    <recommendedName>
        <fullName evidence="7">Flagellar L-ring protein</fullName>
    </recommendedName>
    <alternativeName>
        <fullName evidence="7">Basal body L-ring protein</fullName>
    </alternativeName>
</protein>
<dbReference type="AlphaFoldDB" id="A0A5A9YXL7"/>
<evidence type="ECO:0000256" key="2">
    <source>
        <dbReference type="ARBA" id="ARBA00006929"/>
    </source>
</evidence>
<evidence type="ECO:0000313" key="10">
    <source>
        <dbReference type="Proteomes" id="UP000325291"/>
    </source>
</evidence>
<evidence type="ECO:0000256" key="4">
    <source>
        <dbReference type="ARBA" id="ARBA00023136"/>
    </source>
</evidence>
<organism evidence="9 10">
    <name type="scientific">Aquicoccus porphyridii</name>
    <dbReference type="NCBI Taxonomy" id="1852029"/>
    <lineage>
        <taxon>Bacteria</taxon>
        <taxon>Pseudomonadati</taxon>
        <taxon>Pseudomonadota</taxon>
        <taxon>Alphaproteobacteria</taxon>
        <taxon>Rhodobacterales</taxon>
        <taxon>Paracoccaceae</taxon>
        <taxon>Aquicoccus</taxon>
    </lineage>
</organism>
<evidence type="ECO:0000256" key="7">
    <source>
        <dbReference type="HAMAP-Rule" id="MF_00415"/>
    </source>
</evidence>
<dbReference type="NCBIfam" id="NF001305">
    <property type="entry name" value="PRK00249.1-5"/>
    <property type="match status" value="1"/>
</dbReference>
<dbReference type="PANTHER" id="PTHR34933">
    <property type="entry name" value="FLAGELLAR L-RING PROTEIN"/>
    <property type="match status" value="1"/>
</dbReference>
<dbReference type="GO" id="GO:0009427">
    <property type="term" value="C:bacterial-type flagellum basal body, distal rod, L ring"/>
    <property type="evidence" value="ECO:0007669"/>
    <property type="project" value="InterPro"/>
</dbReference>
<keyword evidence="3 7" id="KW-0732">Signal</keyword>
<dbReference type="GO" id="GO:0003774">
    <property type="term" value="F:cytoskeletal motor activity"/>
    <property type="evidence" value="ECO:0007669"/>
    <property type="project" value="InterPro"/>
</dbReference>
<dbReference type="PROSITE" id="PS51257">
    <property type="entry name" value="PROKAR_LIPOPROTEIN"/>
    <property type="match status" value="1"/>
</dbReference>
<evidence type="ECO:0000256" key="5">
    <source>
        <dbReference type="ARBA" id="ARBA00023143"/>
    </source>
</evidence>
<dbReference type="Proteomes" id="UP000325291">
    <property type="component" value="Unassembled WGS sequence"/>
</dbReference>